<reference evidence="2" key="1">
    <citation type="submission" date="2018-05" db="EMBL/GenBank/DDBJ databases">
        <authorList>
            <person name="Lanie J.A."/>
            <person name="Ng W.-L."/>
            <person name="Kazmierczak K.M."/>
            <person name="Andrzejewski T.M."/>
            <person name="Davidsen T.M."/>
            <person name="Wayne K.J."/>
            <person name="Tettelin H."/>
            <person name="Glass J.I."/>
            <person name="Rusch D."/>
            <person name="Podicherti R."/>
            <person name="Tsui H.-C.T."/>
            <person name="Winkler M.E."/>
        </authorList>
    </citation>
    <scope>NUCLEOTIDE SEQUENCE</scope>
</reference>
<dbReference type="AlphaFoldDB" id="A0A383A5F2"/>
<feature type="region of interest" description="Disordered" evidence="1">
    <location>
        <begin position="128"/>
        <end position="198"/>
    </location>
</feature>
<organism evidence="2">
    <name type="scientific">marine metagenome</name>
    <dbReference type="NCBI Taxonomy" id="408172"/>
    <lineage>
        <taxon>unclassified sequences</taxon>
        <taxon>metagenomes</taxon>
        <taxon>ecological metagenomes</taxon>
    </lineage>
</organism>
<feature type="non-terminal residue" evidence="2">
    <location>
        <position position="1"/>
    </location>
</feature>
<gene>
    <name evidence="2" type="ORF">METZ01_LOCUS455866</name>
</gene>
<sequence length="198" mass="21772">LPQFGMGYEQQIGDIRTGAQKGLMGLAQPTAPAATSFAGEGASGVAQQQARTGMMQQYGTQRRGVVEGYQADVLSAISDIEHKAGFEFQSPWEQTGETEEDWRRRTAAEQDLLTQQGAQLYSQQGLYGLQDPTQGQPGMGGTTGLPGQQQQQQQWGQTPWGQSQQQQNPWQQQQQQTTTGWPTGQQEQQYDEFGFPIG</sequence>
<name>A0A383A5F2_9ZZZZ</name>
<evidence type="ECO:0000256" key="1">
    <source>
        <dbReference type="SAM" id="MobiDB-lite"/>
    </source>
</evidence>
<proteinExistence type="predicted"/>
<protein>
    <submittedName>
        <fullName evidence="2">Uncharacterized protein</fullName>
    </submittedName>
</protein>
<evidence type="ECO:0000313" key="2">
    <source>
        <dbReference type="EMBL" id="SVE03012.1"/>
    </source>
</evidence>
<accession>A0A383A5F2</accession>
<feature type="compositionally biased region" description="Low complexity" evidence="1">
    <location>
        <begin position="145"/>
        <end position="188"/>
    </location>
</feature>
<dbReference type="EMBL" id="UINC01189361">
    <property type="protein sequence ID" value="SVE03012.1"/>
    <property type="molecule type" value="Genomic_DNA"/>
</dbReference>